<comment type="similarity">
    <text evidence="1">Belongs to the peptidase M20 family.</text>
</comment>
<dbReference type="Gene3D" id="3.30.70.360">
    <property type="match status" value="1"/>
</dbReference>
<evidence type="ECO:0000313" key="8">
    <source>
        <dbReference type="Proteomes" id="UP000664521"/>
    </source>
</evidence>
<evidence type="ECO:0000256" key="2">
    <source>
        <dbReference type="ARBA" id="ARBA00006247"/>
    </source>
</evidence>
<organism evidence="7 8">
    <name type="scientific">Heterodermia speciosa</name>
    <dbReference type="NCBI Taxonomy" id="116794"/>
    <lineage>
        <taxon>Eukaryota</taxon>
        <taxon>Fungi</taxon>
        <taxon>Dikarya</taxon>
        <taxon>Ascomycota</taxon>
        <taxon>Pezizomycotina</taxon>
        <taxon>Lecanoromycetes</taxon>
        <taxon>OSLEUM clade</taxon>
        <taxon>Lecanoromycetidae</taxon>
        <taxon>Caliciales</taxon>
        <taxon>Physciaceae</taxon>
        <taxon>Heterodermia</taxon>
    </lineage>
</organism>
<dbReference type="InterPro" id="IPR002933">
    <property type="entry name" value="Peptidase_M20"/>
</dbReference>
<dbReference type="CDD" id="cd05664">
    <property type="entry name" value="M20_Acy1-like"/>
    <property type="match status" value="1"/>
</dbReference>
<accession>A0A8H3FVQ0</accession>
<dbReference type="InterPro" id="IPR011650">
    <property type="entry name" value="Peptidase_M20_dimer"/>
</dbReference>
<feature type="coiled-coil region" evidence="4">
    <location>
        <begin position="170"/>
        <end position="197"/>
    </location>
</feature>
<feature type="region of interest" description="Disordered" evidence="5">
    <location>
        <begin position="99"/>
        <end position="135"/>
    </location>
</feature>
<dbReference type="Pfam" id="PF07687">
    <property type="entry name" value="M20_dimer"/>
    <property type="match status" value="1"/>
</dbReference>
<dbReference type="GO" id="GO:0016787">
    <property type="term" value="F:hydrolase activity"/>
    <property type="evidence" value="ECO:0007669"/>
    <property type="project" value="UniProtKB-KW"/>
</dbReference>
<evidence type="ECO:0000256" key="5">
    <source>
        <dbReference type="SAM" id="MobiDB-lite"/>
    </source>
</evidence>
<gene>
    <name evidence="7" type="ORF">HETSPECPRED_007749</name>
</gene>
<evidence type="ECO:0000259" key="6">
    <source>
        <dbReference type="Pfam" id="PF07687"/>
    </source>
</evidence>
<dbReference type="NCBIfam" id="TIGR01891">
    <property type="entry name" value="amidohydrolases"/>
    <property type="match status" value="1"/>
</dbReference>
<comment type="caution">
    <text evidence="7">The sequence shown here is derived from an EMBL/GenBank/DDBJ whole genome shotgun (WGS) entry which is preliminary data.</text>
</comment>
<proteinExistence type="inferred from homology"/>
<dbReference type="FunFam" id="3.30.70.360:FF:000001">
    <property type="entry name" value="N-acetyldiaminopimelate deacetylase"/>
    <property type="match status" value="1"/>
</dbReference>
<name>A0A8H3FVQ0_9LECA</name>
<dbReference type="AlphaFoldDB" id="A0A8H3FVQ0"/>
<dbReference type="SUPFAM" id="SSF53187">
    <property type="entry name" value="Zn-dependent exopeptidases"/>
    <property type="match status" value="1"/>
</dbReference>
<comment type="similarity">
    <text evidence="2">Belongs to the peptidase M20A family.</text>
</comment>
<keyword evidence="4" id="KW-0175">Coiled coil</keyword>
<dbReference type="InterPro" id="IPR017439">
    <property type="entry name" value="Amidohydrolase"/>
</dbReference>
<dbReference type="Gene3D" id="3.40.630.10">
    <property type="entry name" value="Zn peptidases"/>
    <property type="match status" value="1"/>
</dbReference>
<keyword evidence="3" id="KW-0378">Hydrolase</keyword>
<reference evidence="7" key="1">
    <citation type="submission" date="2021-03" db="EMBL/GenBank/DDBJ databases">
        <authorList>
            <person name="Tagirdzhanova G."/>
        </authorList>
    </citation>
    <scope>NUCLEOTIDE SEQUENCE</scope>
</reference>
<feature type="region of interest" description="Disordered" evidence="5">
    <location>
        <begin position="1"/>
        <end position="20"/>
    </location>
</feature>
<dbReference type="EMBL" id="CAJPDS010000057">
    <property type="protein sequence ID" value="CAF9930930.1"/>
    <property type="molecule type" value="Genomic_DNA"/>
</dbReference>
<dbReference type="Proteomes" id="UP000664521">
    <property type="component" value="Unassembled WGS sequence"/>
</dbReference>
<dbReference type="PANTHER" id="PTHR11014:SF63">
    <property type="entry name" value="METALLOPEPTIDASE, PUTATIVE (AFU_ORTHOLOGUE AFUA_6G09600)-RELATED"/>
    <property type="match status" value="1"/>
</dbReference>
<dbReference type="Pfam" id="PF01546">
    <property type="entry name" value="Peptidase_M20"/>
    <property type="match status" value="1"/>
</dbReference>
<dbReference type="GO" id="GO:0070072">
    <property type="term" value="P:vacuolar proton-transporting V-type ATPase complex assembly"/>
    <property type="evidence" value="ECO:0007669"/>
    <property type="project" value="InterPro"/>
</dbReference>
<sequence length="614" mass="67634">MVDLSPQQPSQYEASSSTKDALTQDLDDLMERYLHLLDHYESLQQTFTKQLSSGFLDLARANFSNPNRIRYGQDFYDERMQAATQVNLKASEPLFSVDSRLSPAEDKNSTVDLKSVPASSTDKSREPENVEDGPQTVQDPIKWFGLFVPPALRSSQTHFKAAVGDNIPALVNVDNEMKEVEIKIRRTRKRLETAVDMKNRSQALASIPDLAPYEELYKHFHSHPELSIQEHETANTVAKHLRSFNAYLVQTDIGGTGLVGVLKNGEGKTVLLRADMDALPVEEQTGLEYASKVTVLDKSDGATKPVMHACGHDMHITCLLAAAETLAKIKELWKGTLIVLFQPNEERGGGAKAMVEDGLYDKVPVPDFVLGQHVMALRAGIVGAKVGTIMASSNRFKITLFGRGGHGSMPHRTIDPAVLAANVVVRLQTIVSREVDPSDMAVVTVASLQAGQTENIIADVATLKVDVRTVKPQTRDRVLKAMRRIVKAECDASGCPKEAVIEEITVFPLTVNDEKLTNTVTAAFQDHFGDLCEADTERTNASEDVTILGSCRGRPCMYWFFGGVDHKTWDEAERNGTLHEEIPVNHSPFFAPVIQPTMRTGVEALTLAAFTLLQ</sequence>
<evidence type="ECO:0000256" key="3">
    <source>
        <dbReference type="ARBA" id="ARBA00022801"/>
    </source>
</evidence>
<dbReference type="OrthoDB" id="6119954at2759"/>
<evidence type="ECO:0000313" key="7">
    <source>
        <dbReference type="EMBL" id="CAF9930930.1"/>
    </source>
</evidence>
<dbReference type="InterPro" id="IPR036264">
    <property type="entry name" value="Bact_exopeptidase_dim_dom"/>
</dbReference>
<dbReference type="PANTHER" id="PTHR11014">
    <property type="entry name" value="PEPTIDASE M20 FAMILY MEMBER"/>
    <property type="match status" value="1"/>
</dbReference>
<evidence type="ECO:0000256" key="1">
    <source>
        <dbReference type="ARBA" id="ARBA00006153"/>
    </source>
</evidence>
<dbReference type="Pfam" id="PF21730">
    <property type="entry name" value="Vma22_CCDC115"/>
    <property type="match status" value="1"/>
</dbReference>
<feature type="domain" description="Peptidase M20 dimerisation" evidence="6">
    <location>
        <begin position="395"/>
        <end position="490"/>
    </location>
</feature>
<protein>
    <recommendedName>
        <fullName evidence="6">Peptidase M20 dimerisation domain-containing protein</fullName>
    </recommendedName>
</protein>
<dbReference type="SUPFAM" id="SSF55031">
    <property type="entry name" value="Bacterial exopeptidase dimerisation domain"/>
    <property type="match status" value="1"/>
</dbReference>
<keyword evidence="8" id="KW-1185">Reference proteome</keyword>
<evidence type="ECO:0000256" key="4">
    <source>
        <dbReference type="SAM" id="Coils"/>
    </source>
</evidence>
<dbReference type="InterPro" id="IPR040357">
    <property type="entry name" value="Vma22/CCDC115"/>
</dbReference>